<dbReference type="EMBL" id="CP062789">
    <property type="protein sequence ID" value="QOK22231.1"/>
    <property type="molecule type" value="Genomic_DNA"/>
</dbReference>
<protein>
    <submittedName>
        <fullName evidence="2">(2Fe-2S)-binding protein</fullName>
    </submittedName>
</protein>
<evidence type="ECO:0000313" key="4">
    <source>
        <dbReference type="Proteomes" id="UP000593998"/>
    </source>
</evidence>
<organism evidence="1 3">
    <name type="scientific">Janibacter indicus</name>
    <dbReference type="NCBI Taxonomy" id="857417"/>
    <lineage>
        <taxon>Bacteria</taxon>
        <taxon>Bacillati</taxon>
        <taxon>Actinomycetota</taxon>
        <taxon>Actinomycetes</taxon>
        <taxon>Micrococcales</taxon>
        <taxon>Intrasporangiaceae</taxon>
        <taxon>Janibacter</taxon>
    </lineage>
</organism>
<dbReference type="Proteomes" id="UP000182938">
    <property type="component" value="Chromosome"/>
</dbReference>
<dbReference type="Proteomes" id="UP000593998">
    <property type="component" value="Chromosome"/>
</dbReference>
<dbReference type="EMBL" id="CP013290">
    <property type="protein sequence ID" value="APH02288.1"/>
    <property type="molecule type" value="Genomic_DNA"/>
</dbReference>
<evidence type="ECO:0000313" key="3">
    <source>
        <dbReference type="Proteomes" id="UP000182938"/>
    </source>
</evidence>
<name>A0A1L3MIY2_9MICO</name>
<evidence type="ECO:0000313" key="2">
    <source>
        <dbReference type="EMBL" id="QOK22231.1"/>
    </source>
</evidence>
<proteinExistence type="predicted"/>
<gene>
    <name evidence="1" type="ORF">ASJ30_12730</name>
    <name evidence="2" type="ORF">IGS73_14185</name>
</gene>
<evidence type="ECO:0000313" key="1">
    <source>
        <dbReference type="EMBL" id="APH02288.1"/>
    </source>
</evidence>
<dbReference type="KEGG" id="jte:ASJ30_12730"/>
<keyword evidence="3" id="KW-1185">Reference proteome</keyword>
<dbReference type="AlphaFoldDB" id="A0A1L3MIY2"/>
<accession>A0A1L3MIY2</accession>
<sequence>MVAQLSRHLAVLEVRVADDGDPDLGVPLADALRIAPGWIDTYRDLTIAQSGTAPPGMPGAFVLQYLIDPLASVIATAAAVTPFVLAAEAGLWSIGLDPTYLYPVAVQVRPGDHRRVDDPAERLAQAREGYVATAGRIATELPTPTRMSSRQRLGMVEDMWRIALAKVAGDPPPDRRSCCLIYSLPGCVPCAGCPRLR</sequence>
<reference evidence="1 3" key="1">
    <citation type="submission" date="2015-11" db="EMBL/GenBank/DDBJ databases">
        <authorList>
            <person name="Zhang Y."/>
            <person name="Guo Z."/>
        </authorList>
    </citation>
    <scope>NUCLEOTIDE SEQUENCE [LARGE SCALE GENOMIC DNA]</scope>
    <source>
        <strain evidence="1 3">YFY001</strain>
    </source>
</reference>
<reference evidence="2 4" key="2">
    <citation type="submission" date="2020-10" db="EMBL/GenBank/DDBJ databases">
        <title>Janibacter indicus TT2 genome sequence.</title>
        <authorList>
            <person name="Lee K."/>
            <person name="Ganzorig M."/>
        </authorList>
    </citation>
    <scope>NUCLEOTIDE SEQUENCE [LARGE SCALE GENOMIC DNA]</scope>
    <source>
        <strain evidence="2 4">TT2</strain>
    </source>
</reference>
<dbReference type="RefSeq" id="WP_072625441.1">
    <property type="nucleotide sequence ID" value="NZ_CP013290.1"/>
</dbReference>